<keyword evidence="2" id="KW-1185">Reference proteome</keyword>
<dbReference type="Proteomes" id="UP000805704">
    <property type="component" value="Chromosome 3"/>
</dbReference>
<gene>
    <name evidence="1" type="primary">CLNK.2</name>
    <name evidence="1" type="ORF">GBF38_008420</name>
</gene>
<reference evidence="1" key="1">
    <citation type="submission" date="2020-04" db="EMBL/GenBank/DDBJ databases">
        <title>A chromosome-scale assembly and high-density genetic map of the yellow drum (Nibea albiflora) genome.</title>
        <authorList>
            <person name="Xu D."/>
            <person name="Zhang W."/>
            <person name="Chen R."/>
            <person name="Tan P."/>
            <person name="Wang L."/>
            <person name="Song H."/>
            <person name="Tian L."/>
            <person name="Zhu Q."/>
            <person name="Wang B."/>
        </authorList>
    </citation>
    <scope>NUCLEOTIDE SEQUENCE</scope>
    <source>
        <strain evidence="1">ZJHYS-2018</strain>
    </source>
</reference>
<evidence type="ECO:0000313" key="1">
    <source>
        <dbReference type="EMBL" id="KAG8004189.1"/>
    </source>
</evidence>
<evidence type="ECO:0000313" key="2">
    <source>
        <dbReference type="Proteomes" id="UP000805704"/>
    </source>
</evidence>
<name>A0ACB7EQG3_NIBAL</name>
<protein>
    <submittedName>
        <fullName evidence="1">Cytokine-dependent hematopoietic cell linker</fullName>
    </submittedName>
</protein>
<dbReference type="EMBL" id="CM024791">
    <property type="protein sequence ID" value="KAG8004189.1"/>
    <property type="molecule type" value="Genomic_DNA"/>
</dbReference>
<sequence length="257" mass="28376">MSFSDDLSKVEVMGWSPQSLADYMRRLKLTNCDKVVMKGNISGAQFLESGSDYEGPQQEDGEDSYICAMNESQTAGQQDSEDFSEEECEQPPLPLRPRLPPKVPQLHDKREGSTVMAPGSSTSKTLQPRPPKATDVPKRNSKLLPPPPVPTPQPAMVTSPTPGPRGDGVFLVRDSSHGSDEHPYTLMLLKQGKIYNIKIRYQGNFYSLGTGHYHNKSFPGVKEMITHHTHTPLVLIDAMDQSSEAHSHCCLLHPVGL</sequence>
<organism evidence="1 2">
    <name type="scientific">Nibea albiflora</name>
    <name type="common">Yellow drum</name>
    <name type="synonym">Corvina albiflora</name>
    <dbReference type="NCBI Taxonomy" id="240163"/>
    <lineage>
        <taxon>Eukaryota</taxon>
        <taxon>Metazoa</taxon>
        <taxon>Chordata</taxon>
        <taxon>Craniata</taxon>
        <taxon>Vertebrata</taxon>
        <taxon>Euteleostomi</taxon>
        <taxon>Actinopterygii</taxon>
        <taxon>Neopterygii</taxon>
        <taxon>Teleostei</taxon>
        <taxon>Neoteleostei</taxon>
        <taxon>Acanthomorphata</taxon>
        <taxon>Eupercaria</taxon>
        <taxon>Sciaenidae</taxon>
        <taxon>Nibea</taxon>
    </lineage>
</organism>
<proteinExistence type="predicted"/>
<comment type="caution">
    <text evidence="1">The sequence shown here is derived from an EMBL/GenBank/DDBJ whole genome shotgun (WGS) entry which is preliminary data.</text>
</comment>
<accession>A0ACB7EQG3</accession>